<keyword evidence="1" id="KW-1133">Transmembrane helix</keyword>
<evidence type="ECO:0000313" key="2">
    <source>
        <dbReference type="EMBL" id="SFT83817.1"/>
    </source>
</evidence>
<evidence type="ECO:0000313" key="3">
    <source>
        <dbReference type="Proteomes" id="UP000236454"/>
    </source>
</evidence>
<name>A0A1I7B9H5_9FLAO</name>
<dbReference type="AlphaFoldDB" id="A0A1I7B9H5"/>
<feature type="transmembrane region" description="Helical" evidence="1">
    <location>
        <begin position="217"/>
        <end position="240"/>
    </location>
</feature>
<evidence type="ECO:0008006" key="4">
    <source>
        <dbReference type="Google" id="ProtNLM"/>
    </source>
</evidence>
<keyword evidence="1" id="KW-0812">Transmembrane</keyword>
<feature type="transmembrane region" description="Helical" evidence="1">
    <location>
        <begin position="88"/>
        <end position="109"/>
    </location>
</feature>
<dbReference type="Proteomes" id="UP000236454">
    <property type="component" value="Unassembled WGS sequence"/>
</dbReference>
<feature type="transmembrane region" description="Helical" evidence="1">
    <location>
        <begin position="61"/>
        <end position="82"/>
    </location>
</feature>
<protein>
    <recommendedName>
        <fullName evidence="4">YhhN-like protein</fullName>
    </recommendedName>
</protein>
<keyword evidence="3" id="KW-1185">Reference proteome</keyword>
<accession>A0A1I7B9H5</accession>
<feature type="transmembrane region" description="Helical" evidence="1">
    <location>
        <begin position="121"/>
        <end position="140"/>
    </location>
</feature>
<reference evidence="2 3" key="1">
    <citation type="submission" date="2016-10" db="EMBL/GenBank/DDBJ databases">
        <authorList>
            <person name="de Groot N.N."/>
        </authorList>
    </citation>
    <scope>NUCLEOTIDE SEQUENCE [LARGE SCALE GENOMIC DNA]</scope>
    <source>
        <strain evidence="2 3">CGMCC 1.7005</strain>
    </source>
</reference>
<dbReference type="STRING" id="477690.SAMN05216474_2596"/>
<dbReference type="EMBL" id="FPAS01000005">
    <property type="protein sequence ID" value="SFT83817.1"/>
    <property type="molecule type" value="Genomic_DNA"/>
</dbReference>
<keyword evidence="1" id="KW-0472">Membrane</keyword>
<feature type="transmembrane region" description="Helical" evidence="1">
    <location>
        <begin position="176"/>
        <end position="197"/>
    </location>
</feature>
<feature type="transmembrane region" description="Helical" evidence="1">
    <location>
        <begin position="146"/>
        <end position="164"/>
    </location>
</feature>
<sequence>MKGSLFVSISLSFLVIAFYLDHIGVNIYFLSVHSLVYNLTLLSGFIIGITQYKKRSKILKLVTILFLGVFLSELGVLILVELKLLVPLYYFLLLFFLLLLHHLIFSQFLEQIGKQKKGLNLFSLLVASLFLSIMIYHWNLSGFPSIAVSLFCIYVISMSLYTPYHLIEVPIKTRLWINPVFLFSVATLVMYSLKFWNVSFRPVLHKLPMEIMLKYKFLLFNFSNYIMEIAYCVFVFILLYGDKKEPVQLEGN</sequence>
<organism evidence="2 3">
    <name type="scientific">Lishizhenia tianjinensis</name>
    <dbReference type="NCBI Taxonomy" id="477690"/>
    <lineage>
        <taxon>Bacteria</taxon>
        <taxon>Pseudomonadati</taxon>
        <taxon>Bacteroidota</taxon>
        <taxon>Flavobacteriia</taxon>
        <taxon>Flavobacteriales</taxon>
        <taxon>Crocinitomicaceae</taxon>
        <taxon>Lishizhenia</taxon>
    </lineage>
</organism>
<feature type="transmembrane region" description="Helical" evidence="1">
    <location>
        <begin position="27"/>
        <end position="49"/>
    </location>
</feature>
<gene>
    <name evidence="2" type="ORF">SAMN05216474_2596</name>
</gene>
<evidence type="ECO:0000256" key="1">
    <source>
        <dbReference type="SAM" id="Phobius"/>
    </source>
</evidence>
<proteinExistence type="predicted"/>